<dbReference type="GO" id="GO:0046394">
    <property type="term" value="P:carboxylic acid biosynthetic process"/>
    <property type="evidence" value="ECO:0007669"/>
    <property type="project" value="UniProtKB-ARBA"/>
</dbReference>
<comment type="similarity">
    <text evidence="2">Belongs to the class-IV pyridoxal-phosphate-dependent aminotransferase family.</text>
</comment>
<dbReference type="RefSeq" id="WP_151576154.1">
    <property type="nucleotide sequence ID" value="NZ_WBOT01000014.1"/>
</dbReference>
<dbReference type="PANTHER" id="PTHR42743:SF11">
    <property type="entry name" value="AMINODEOXYCHORISMATE LYASE"/>
    <property type="match status" value="1"/>
</dbReference>
<sequence>MYIYLNGQMVKQEDAMISPFDHGFLYGMGLFETFRIYDGHPFLLKDHLERLRHGLETMNIRSQFSDEGVQTVLEELLEKNQISNAYIRMNVSAGAGEIGLRAAPYSEPNMIIFAKELPEQAVTHEKEIVVLNLRRNTPEGEIRLKSHHYMNNLLAKQELGDDSKKEGLFLTEGGFAAEGIASNIFWIKGETLYSPSVDLGILNGITRLFVMRLAEKNGLSVEEGHYLPSALTEADEIFVTNSIQEIVPVSAFENGVMPGMDGKYTMLLSYQYKSLTSQLLSRHEL</sequence>
<evidence type="ECO:0000256" key="2">
    <source>
        <dbReference type="ARBA" id="ARBA00009320"/>
    </source>
</evidence>
<dbReference type="GO" id="GO:0005829">
    <property type="term" value="C:cytosol"/>
    <property type="evidence" value="ECO:0007669"/>
    <property type="project" value="TreeGrafter"/>
</dbReference>
<keyword evidence="5" id="KW-0456">Lyase</keyword>
<evidence type="ECO:0000313" key="5">
    <source>
        <dbReference type="EMBL" id="KAB2329160.1"/>
    </source>
</evidence>
<evidence type="ECO:0000256" key="4">
    <source>
        <dbReference type="ARBA" id="ARBA00022898"/>
    </source>
</evidence>
<dbReference type="InterPro" id="IPR050571">
    <property type="entry name" value="Class-IV_PLP-Dep_Aminotrnsfr"/>
</dbReference>
<proteinExistence type="inferred from homology"/>
<dbReference type="OrthoDB" id="9805628at2"/>
<keyword evidence="6" id="KW-1185">Reference proteome</keyword>
<organism evidence="5 6">
    <name type="scientific">Bacillus mesophilum</name>
    <dbReference type="NCBI Taxonomy" id="1071718"/>
    <lineage>
        <taxon>Bacteria</taxon>
        <taxon>Bacillati</taxon>
        <taxon>Bacillota</taxon>
        <taxon>Bacilli</taxon>
        <taxon>Bacillales</taxon>
        <taxon>Bacillaceae</taxon>
        <taxon>Bacillus</taxon>
    </lineage>
</organism>
<dbReference type="InterPro" id="IPR036038">
    <property type="entry name" value="Aminotransferase-like"/>
</dbReference>
<dbReference type="Gene3D" id="3.20.10.10">
    <property type="entry name" value="D-amino Acid Aminotransferase, subunit A, domain 2"/>
    <property type="match status" value="1"/>
</dbReference>
<dbReference type="NCBIfam" id="NF005800">
    <property type="entry name" value="PRK07650.1"/>
    <property type="match status" value="1"/>
</dbReference>
<dbReference type="Proteomes" id="UP000441354">
    <property type="component" value="Unassembled WGS sequence"/>
</dbReference>
<comment type="cofactor">
    <cofactor evidence="1">
        <name>pyridoxal 5'-phosphate</name>
        <dbReference type="ChEBI" id="CHEBI:597326"/>
    </cofactor>
</comment>
<dbReference type="InterPro" id="IPR001544">
    <property type="entry name" value="Aminotrans_IV"/>
</dbReference>
<accession>A0A7V7RHW0</accession>
<comment type="subunit">
    <text evidence="3">Homodimer.</text>
</comment>
<dbReference type="Pfam" id="PF01063">
    <property type="entry name" value="Aminotran_4"/>
    <property type="match status" value="1"/>
</dbReference>
<gene>
    <name evidence="5" type="primary">pabC</name>
    <name evidence="5" type="ORF">F7732_21990</name>
</gene>
<evidence type="ECO:0000256" key="3">
    <source>
        <dbReference type="ARBA" id="ARBA00011738"/>
    </source>
</evidence>
<evidence type="ECO:0000313" key="6">
    <source>
        <dbReference type="Proteomes" id="UP000441354"/>
    </source>
</evidence>
<dbReference type="EMBL" id="WBOT01000014">
    <property type="protein sequence ID" value="KAB2329160.1"/>
    <property type="molecule type" value="Genomic_DNA"/>
</dbReference>
<dbReference type="GO" id="GO:0008696">
    <property type="term" value="F:4-amino-4-deoxychorismate lyase activity"/>
    <property type="evidence" value="ECO:0007669"/>
    <property type="project" value="UniProtKB-EC"/>
</dbReference>
<evidence type="ECO:0000256" key="1">
    <source>
        <dbReference type="ARBA" id="ARBA00001933"/>
    </source>
</evidence>
<keyword evidence="4" id="KW-0663">Pyridoxal phosphate</keyword>
<dbReference type="Gene3D" id="3.30.470.10">
    <property type="match status" value="1"/>
</dbReference>
<dbReference type="InterPro" id="IPR043132">
    <property type="entry name" value="BCAT-like_C"/>
</dbReference>
<protein>
    <submittedName>
        <fullName evidence="5">Aminodeoxychorismate lyase</fullName>
        <ecNumber evidence="5">4.1.3.38</ecNumber>
    </submittedName>
</protein>
<dbReference type="EC" id="4.1.3.38" evidence="5"/>
<reference evidence="5 6" key="1">
    <citation type="journal article" date="2014" name="Arch. Microbiol.">
        <title>Bacillus mesophilum sp. nov., strain IITR-54T, a novel 4-chlorobiphenyl dechlorinating bacterium.</title>
        <authorList>
            <person name="Manickam N."/>
            <person name="Singh N.K."/>
            <person name="Bajaj A."/>
            <person name="Kumar R.M."/>
            <person name="Kaur G."/>
            <person name="Kaur N."/>
            <person name="Bala M."/>
            <person name="Kumar A."/>
            <person name="Mayilraj S."/>
        </authorList>
    </citation>
    <scope>NUCLEOTIDE SEQUENCE [LARGE SCALE GENOMIC DNA]</scope>
    <source>
        <strain evidence="5 6">IITR-54</strain>
    </source>
</reference>
<dbReference type="SUPFAM" id="SSF56752">
    <property type="entry name" value="D-aminoacid aminotransferase-like PLP-dependent enzymes"/>
    <property type="match status" value="1"/>
</dbReference>
<comment type="caution">
    <text evidence="5">The sequence shown here is derived from an EMBL/GenBank/DDBJ whole genome shotgun (WGS) entry which is preliminary data.</text>
</comment>
<dbReference type="AlphaFoldDB" id="A0A7V7RHW0"/>
<dbReference type="PANTHER" id="PTHR42743">
    <property type="entry name" value="AMINO-ACID AMINOTRANSFERASE"/>
    <property type="match status" value="1"/>
</dbReference>
<dbReference type="GO" id="GO:0008652">
    <property type="term" value="P:amino acid biosynthetic process"/>
    <property type="evidence" value="ECO:0007669"/>
    <property type="project" value="UniProtKB-ARBA"/>
</dbReference>
<dbReference type="CDD" id="cd00449">
    <property type="entry name" value="PLPDE_IV"/>
    <property type="match status" value="1"/>
</dbReference>
<dbReference type="InterPro" id="IPR043131">
    <property type="entry name" value="BCAT-like_N"/>
</dbReference>
<dbReference type="FunFam" id="3.20.10.10:FF:000002">
    <property type="entry name" value="D-alanine aminotransferase"/>
    <property type="match status" value="1"/>
</dbReference>
<name>A0A7V7RHW0_9BACI</name>